<dbReference type="InterPro" id="IPR021109">
    <property type="entry name" value="Peptidase_aspartic_dom_sf"/>
</dbReference>
<name>A0A3P6QPH6_CYLGO</name>
<evidence type="ECO:0000313" key="1">
    <source>
        <dbReference type="EMBL" id="VDK52212.1"/>
    </source>
</evidence>
<dbReference type="Gene3D" id="2.40.70.10">
    <property type="entry name" value="Acid Proteases"/>
    <property type="match status" value="1"/>
</dbReference>
<accession>A0A3P6QPH6</accession>
<reference evidence="1 2" key="1">
    <citation type="submission" date="2018-11" db="EMBL/GenBank/DDBJ databases">
        <authorList>
            <consortium name="Pathogen Informatics"/>
        </authorList>
    </citation>
    <scope>NUCLEOTIDE SEQUENCE [LARGE SCALE GENOMIC DNA]</scope>
</reference>
<gene>
    <name evidence="1" type="ORF">CGOC_LOCUS2280</name>
</gene>
<dbReference type="OrthoDB" id="771136at2759"/>
<dbReference type="EMBL" id="UYRV01005017">
    <property type="protein sequence ID" value="VDK52212.1"/>
    <property type="molecule type" value="Genomic_DNA"/>
</dbReference>
<keyword evidence="2" id="KW-1185">Reference proteome</keyword>
<dbReference type="Proteomes" id="UP000271889">
    <property type="component" value="Unassembled WGS sequence"/>
</dbReference>
<proteinExistence type="predicted"/>
<dbReference type="SUPFAM" id="SSF50630">
    <property type="entry name" value="Acid proteases"/>
    <property type="match status" value="1"/>
</dbReference>
<organism evidence="1 2">
    <name type="scientific">Cylicostephanus goldi</name>
    <name type="common">Nematode worm</name>
    <dbReference type="NCBI Taxonomy" id="71465"/>
    <lineage>
        <taxon>Eukaryota</taxon>
        <taxon>Metazoa</taxon>
        <taxon>Ecdysozoa</taxon>
        <taxon>Nematoda</taxon>
        <taxon>Chromadorea</taxon>
        <taxon>Rhabditida</taxon>
        <taxon>Rhabditina</taxon>
        <taxon>Rhabditomorpha</taxon>
        <taxon>Strongyloidea</taxon>
        <taxon>Strongylidae</taxon>
        <taxon>Cylicostephanus</taxon>
    </lineage>
</organism>
<sequence length="88" mass="9783">MGSFDPHMLFFAIPELIPYITGLPELMDGIASCAGAEYINGSYEFDCKDAESIPDLVITYGQIPLHIAPKRLIKKVTDFCIWAFLPDS</sequence>
<protein>
    <submittedName>
        <fullName evidence="1">Uncharacterized protein</fullName>
    </submittedName>
</protein>
<dbReference type="AlphaFoldDB" id="A0A3P6QPH6"/>
<evidence type="ECO:0000313" key="2">
    <source>
        <dbReference type="Proteomes" id="UP000271889"/>
    </source>
</evidence>